<proteinExistence type="predicted"/>
<evidence type="ECO:0000259" key="2">
    <source>
        <dbReference type="Pfam" id="PF13843"/>
    </source>
</evidence>
<keyword evidence="4" id="KW-1185">Reference proteome</keyword>
<dbReference type="Proteomes" id="UP001162156">
    <property type="component" value="Unassembled WGS sequence"/>
</dbReference>
<dbReference type="Pfam" id="PF13843">
    <property type="entry name" value="DDE_Tnp_1_7"/>
    <property type="match status" value="1"/>
</dbReference>
<evidence type="ECO:0000313" key="3">
    <source>
        <dbReference type="EMBL" id="KAJ8942579.1"/>
    </source>
</evidence>
<dbReference type="PANTHER" id="PTHR46599">
    <property type="entry name" value="PIGGYBAC TRANSPOSABLE ELEMENT-DERIVED PROTEIN 4"/>
    <property type="match status" value="1"/>
</dbReference>
<reference evidence="3" key="1">
    <citation type="journal article" date="2023" name="Insect Mol. Biol.">
        <title>Genome sequencing provides insights into the evolution of gene families encoding plant cell wall-degrading enzymes in longhorned beetles.</title>
        <authorList>
            <person name="Shin N.R."/>
            <person name="Okamura Y."/>
            <person name="Kirsch R."/>
            <person name="Pauchet Y."/>
        </authorList>
    </citation>
    <scope>NUCLEOTIDE SEQUENCE</scope>
    <source>
        <strain evidence="3">RBIC_L_NR</strain>
    </source>
</reference>
<feature type="domain" description="PiggyBac transposable element-derived protein" evidence="2">
    <location>
        <begin position="102"/>
        <end position="458"/>
    </location>
</feature>
<sequence>MQEELEELAIKIGESSDEEPFQDSGSEYKPSDDSDQNYSSEREENSNESDSSDSDLSENGDVNGDANSDVVWNECTYTKQPNLAFTSQEEINVPFDRSTAKPIDFYQLFISDDIIELMVRETNKNAQTFLENNTVRRSSRYKEWKDTNVQEMKMFLGLRIWMGLVNMPSIESYWSDKRIYKNEMSSFIIRNRFQLLLRFWHFGEDIQGDRLCKIRPLLELLQTKFQQVKTPGQNLVIDESMVPFTGRLNFKQYIPGKSHKYGIKLFKICDQVGYTYRIIPYCGKKNENDLGHGCLATNVVMSLMTPYLGHGRILCTDNFYTSVPLIEELSDQKTYFVGTYRKNRKVFPKEVTTAKLKRGECKSLESSKGVVALKWRDKRDVYCVSSKFSANMVPTGKRNKKEEDIKKPEMILQYNDMKSGIDISDQLSSYHSAIRKSVRWYHKVADDLIFGTAIVNAHLVRSSLQKEQRKMKLVEFRTKIVYALLNIAEEERSRTPRLAKSTNHYLQKSEVVQSGKTKR</sequence>
<dbReference type="PANTHER" id="PTHR46599:SF3">
    <property type="entry name" value="PIGGYBAC TRANSPOSABLE ELEMENT-DERIVED PROTEIN 4"/>
    <property type="match status" value="1"/>
</dbReference>
<evidence type="ECO:0000256" key="1">
    <source>
        <dbReference type="SAM" id="MobiDB-lite"/>
    </source>
</evidence>
<evidence type="ECO:0000313" key="4">
    <source>
        <dbReference type="Proteomes" id="UP001162156"/>
    </source>
</evidence>
<name>A0AAV8XWD4_9CUCU</name>
<dbReference type="AlphaFoldDB" id="A0AAV8XWD4"/>
<protein>
    <recommendedName>
        <fullName evidence="2">PiggyBac transposable element-derived protein domain-containing protein</fullName>
    </recommendedName>
</protein>
<feature type="compositionally biased region" description="Acidic residues" evidence="1">
    <location>
        <begin position="46"/>
        <end position="58"/>
    </location>
</feature>
<comment type="caution">
    <text evidence="3">The sequence shown here is derived from an EMBL/GenBank/DDBJ whole genome shotgun (WGS) entry which is preliminary data.</text>
</comment>
<gene>
    <name evidence="3" type="ORF">NQ314_010035</name>
</gene>
<dbReference type="InterPro" id="IPR029526">
    <property type="entry name" value="PGBD"/>
</dbReference>
<feature type="region of interest" description="Disordered" evidence="1">
    <location>
        <begin position="1"/>
        <end position="68"/>
    </location>
</feature>
<accession>A0AAV8XWD4</accession>
<organism evidence="3 4">
    <name type="scientific">Rhamnusium bicolor</name>
    <dbReference type="NCBI Taxonomy" id="1586634"/>
    <lineage>
        <taxon>Eukaryota</taxon>
        <taxon>Metazoa</taxon>
        <taxon>Ecdysozoa</taxon>
        <taxon>Arthropoda</taxon>
        <taxon>Hexapoda</taxon>
        <taxon>Insecta</taxon>
        <taxon>Pterygota</taxon>
        <taxon>Neoptera</taxon>
        <taxon>Endopterygota</taxon>
        <taxon>Coleoptera</taxon>
        <taxon>Polyphaga</taxon>
        <taxon>Cucujiformia</taxon>
        <taxon>Chrysomeloidea</taxon>
        <taxon>Cerambycidae</taxon>
        <taxon>Lepturinae</taxon>
        <taxon>Rhagiini</taxon>
        <taxon>Rhamnusium</taxon>
    </lineage>
</organism>
<dbReference type="EMBL" id="JANEYF010002751">
    <property type="protein sequence ID" value="KAJ8942579.1"/>
    <property type="molecule type" value="Genomic_DNA"/>
</dbReference>